<comment type="subcellular location">
    <subcellularLocation>
        <location evidence="1">Cell inner membrane</location>
        <topology evidence="1">Peripheral membrane protein</topology>
    </subcellularLocation>
</comment>
<reference evidence="7 8" key="1">
    <citation type="journal article" date="2016" name="Microbes Environ.">
        <title>Phylogenetically diverse aerobic anoxygenic phototrophic bacteria isolated from epilithic biofilms in Tama river, Japan.</title>
        <authorList>
            <person name="Hirose S."/>
            <person name="Matsuura K."/>
            <person name="Haruta S."/>
        </authorList>
    </citation>
    <scope>NUCLEOTIDE SEQUENCE [LARGE SCALE GENOMIC DNA]</scope>
    <source>
        <strain evidence="7 8">S08</strain>
    </source>
</reference>
<gene>
    <name evidence="7" type="ORF">Rmf_16520</name>
</gene>
<dbReference type="InterPro" id="IPR027417">
    <property type="entry name" value="P-loop_NTPase"/>
</dbReference>
<dbReference type="Pfam" id="PF08352">
    <property type="entry name" value="oligo_HPY"/>
    <property type="match status" value="1"/>
</dbReference>
<keyword evidence="5 7" id="KW-0067">ATP-binding</keyword>
<evidence type="ECO:0000259" key="6">
    <source>
        <dbReference type="PROSITE" id="PS50893"/>
    </source>
</evidence>
<keyword evidence="8" id="KW-1185">Reference proteome</keyword>
<evidence type="ECO:0000313" key="7">
    <source>
        <dbReference type="EMBL" id="BDG71723.1"/>
    </source>
</evidence>
<dbReference type="Pfam" id="PF00005">
    <property type="entry name" value="ABC_tran"/>
    <property type="match status" value="1"/>
</dbReference>
<dbReference type="EMBL" id="AP025637">
    <property type="protein sequence ID" value="BDG71723.1"/>
    <property type="molecule type" value="Genomic_DNA"/>
</dbReference>
<dbReference type="SUPFAM" id="SSF52540">
    <property type="entry name" value="P-loop containing nucleoside triphosphate hydrolases"/>
    <property type="match status" value="1"/>
</dbReference>
<organism evidence="7 8">
    <name type="scientific">Roseomonas fluvialis</name>
    <dbReference type="NCBI Taxonomy" id="1750527"/>
    <lineage>
        <taxon>Bacteria</taxon>
        <taxon>Pseudomonadati</taxon>
        <taxon>Pseudomonadota</taxon>
        <taxon>Alphaproteobacteria</taxon>
        <taxon>Acetobacterales</taxon>
        <taxon>Roseomonadaceae</taxon>
        <taxon>Roseomonas</taxon>
    </lineage>
</organism>
<keyword evidence="4" id="KW-0547">Nucleotide-binding</keyword>
<proteinExistence type="inferred from homology"/>
<feature type="domain" description="ABC transporter" evidence="6">
    <location>
        <begin position="15"/>
        <end position="265"/>
    </location>
</feature>
<evidence type="ECO:0000256" key="3">
    <source>
        <dbReference type="ARBA" id="ARBA00022448"/>
    </source>
</evidence>
<dbReference type="InterPro" id="IPR017871">
    <property type="entry name" value="ABC_transporter-like_CS"/>
</dbReference>
<dbReference type="PANTHER" id="PTHR43776:SF7">
    <property type="entry name" value="D,D-DIPEPTIDE TRANSPORT ATP-BINDING PROTEIN DDPF-RELATED"/>
    <property type="match status" value="1"/>
</dbReference>
<dbReference type="InterPro" id="IPR050319">
    <property type="entry name" value="ABC_transp_ATP-bind"/>
</dbReference>
<comment type="similarity">
    <text evidence="2">Belongs to the ABC transporter superfamily.</text>
</comment>
<evidence type="ECO:0000256" key="4">
    <source>
        <dbReference type="ARBA" id="ARBA00022741"/>
    </source>
</evidence>
<evidence type="ECO:0000256" key="5">
    <source>
        <dbReference type="ARBA" id="ARBA00022840"/>
    </source>
</evidence>
<dbReference type="NCBIfam" id="TIGR01727">
    <property type="entry name" value="oligo_HPY"/>
    <property type="match status" value="1"/>
</dbReference>
<dbReference type="Gene3D" id="3.40.50.300">
    <property type="entry name" value="P-loop containing nucleotide triphosphate hydrolases"/>
    <property type="match status" value="1"/>
</dbReference>
<protein>
    <submittedName>
        <fullName evidence="7">ABC transporter ATP-binding protein</fullName>
    </submittedName>
</protein>
<dbReference type="PROSITE" id="PS50893">
    <property type="entry name" value="ABC_TRANSPORTER_2"/>
    <property type="match status" value="1"/>
</dbReference>
<accession>A0ABN6P176</accession>
<dbReference type="GO" id="GO:0005524">
    <property type="term" value="F:ATP binding"/>
    <property type="evidence" value="ECO:0007669"/>
    <property type="project" value="UniProtKB-KW"/>
</dbReference>
<dbReference type="SMART" id="SM00382">
    <property type="entry name" value="AAA"/>
    <property type="match status" value="1"/>
</dbReference>
<dbReference type="InterPro" id="IPR003439">
    <property type="entry name" value="ABC_transporter-like_ATP-bd"/>
</dbReference>
<dbReference type="CDD" id="cd03257">
    <property type="entry name" value="ABC_NikE_OppD_transporters"/>
    <property type="match status" value="1"/>
</dbReference>
<keyword evidence="3" id="KW-0813">Transport</keyword>
<dbReference type="InterPro" id="IPR013563">
    <property type="entry name" value="Oligopep_ABC_C"/>
</dbReference>
<name>A0ABN6P176_9PROT</name>
<evidence type="ECO:0000256" key="1">
    <source>
        <dbReference type="ARBA" id="ARBA00004417"/>
    </source>
</evidence>
<sequence>MSAPVPDDSVPNPVLRISDLSKTFSVHGQWGRRPRMLRAVQSVAFELGRGRTLGIVGESGCGKSTLGRMLVGTLDPSGGRIELEGEDVTALRGGKREQALSRIQMVFQSPYASLNPRMRVADIVREPLDILEPGTGKEDRLHRVFAILQRVGLTPDMATCYPHELSGGQRQRVGIARALVRTCSVVVCDEPVASLDVSVQAQVINLLKDLQQEMGVAYVFISHDLAIVGAMSHDVAVIYLGRIVEMGSANDVLSEPRHPYTQVLIDSVNVPDPAAERVRARRILTGDLPNPMHPPSGCAFRTRCWRAQSICATELPELESRGGVGHRVACHFA</sequence>
<dbReference type="Proteomes" id="UP000831327">
    <property type="component" value="Chromosome"/>
</dbReference>
<evidence type="ECO:0000313" key="8">
    <source>
        <dbReference type="Proteomes" id="UP000831327"/>
    </source>
</evidence>
<dbReference type="PANTHER" id="PTHR43776">
    <property type="entry name" value="TRANSPORT ATP-BINDING PROTEIN"/>
    <property type="match status" value="1"/>
</dbReference>
<dbReference type="InterPro" id="IPR003593">
    <property type="entry name" value="AAA+_ATPase"/>
</dbReference>
<dbReference type="PROSITE" id="PS00211">
    <property type="entry name" value="ABC_TRANSPORTER_1"/>
    <property type="match status" value="1"/>
</dbReference>
<evidence type="ECO:0000256" key="2">
    <source>
        <dbReference type="ARBA" id="ARBA00005417"/>
    </source>
</evidence>